<dbReference type="AlphaFoldDB" id="A0A0L1JH45"/>
<feature type="domain" description="Heterokaryon incompatibility" evidence="1">
    <location>
        <begin position="222"/>
        <end position="374"/>
    </location>
</feature>
<dbReference type="GeneID" id="26802904"/>
<comment type="caution">
    <text evidence="2">The sequence shown here is derived from an EMBL/GenBank/DDBJ whole genome shotgun (WGS) entry which is preliminary data.</text>
</comment>
<evidence type="ECO:0000259" key="1">
    <source>
        <dbReference type="Pfam" id="PF06985"/>
    </source>
</evidence>
<protein>
    <recommendedName>
        <fullName evidence="1">Heterokaryon incompatibility domain-containing protein</fullName>
    </recommendedName>
</protein>
<dbReference type="RefSeq" id="XP_015411641.1">
    <property type="nucleotide sequence ID" value="XM_015546357.1"/>
</dbReference>
<dbReference type="EMBL" id="JNOM01000010">
    <property type="protein sequence ID" value="KNG90718.1"/>
    <property type="molecule type" value="Genomic_DNA"/>
</dbReference>
<sequence>MNLCDVCQTIDIRDLLQGFHNSQAFSVNVSTSPDPYLSSTPHFQSHHTSVTALQNAIEAGCEFCDMIWAHCRIRFCDHSPYGGDKCLCEKYRGPFRLAIYQGVYDSYAQLMVVAMSDNDKRGRPDGTWVAQLDICIAKDAEIPEGDTYLLERLARNEMPADLRSETCLSLAADWLDKCSREHAECDTDKDQPALLPTRVIDVGDSLTPPHLHVSENDETGKWVALSYCGGRDSGFTLNASSFNNLRSGQPLSDFPSTLQDTVLVTRALGVRYLWIDSLCIFQDDTNDLAVEASRTSRAFSNAAVTIAATSTETVNDGFLDKREPHYNCSFPWRREDHPDSVKTYPVIFRSGRSPVNKARSRDSHWATSGRTLQEELLSKRLLYYTKREMIWECRAGTATEPAEEPTPCSTLFSKVKHLPTGSGKPEDSTKSAAATHEVWYELLQEYATRHLTSEDDYLPAIGAIAESFHTQLKEQYCAGLWRGDLLFGLLWGLHCSSGGSGPPGKILRRAMLRFFGYDDKHPRLPARTIPTGVSKNRGPSWSWVGADTFDGLTWPSQSGDTLNYLAKVVGVEVRDKLHDDFGPVEGAVLTLDAPYRHLHLRLGGYSKSHWNPVNVVRRVLTRLSPLARTRKLAQIALMRPDYLASTTTGGSVNVSSSSTEFTLVQLAKTHIGSQPVLYLLLLQRLKREKANSGGPQRYRRVGLLRLMPYKHDNDNYIGEDMTDLLEGAAYREVTKKEWPVGTFVID</sequence>
<reference evidence="2 3" key="1">
    <citation type="submission" date="2014-06" db="EMBL/GenBank/DDBJ databases">
        <title>The Genome of the Aflatoxigenic Filamentous Fungus Aspergillus nomius.</title>
        <authorList>
            <person name="Moore M.G."/>
            <person name="Shannon B.M."/>
            <person name="Brian M.M."/>
        </authorList>
    </citation>
    <scope>NUCLEOTIDE SEQUENCE [LARGE SCALE GENOMIC DNA]</scope>
    <source>
        <strain evidence="2 3">NRRL 13137</strain>
    </source>
</reference>
<evidence type="ECO:0000313" key="3">
    <source>
        <dbReference type="Proteomes" id="UP000037505"/>
    </source>
</evidence>
<name>A0A0L1JH45_ASPN3</name>
<proteinExistence type="predicted"/>
<dbReference type="PANTHER" id="PTHR33112:SF16">
    <property type="entry name" value="HETEROKARYON INCOMPATIBILITY DOMAIN-CONTAINING PROTEIN"/>
    <property type="match status" value="1"/>
</dbReference>
<keyword evidence="3" id="KW-1185">Reference proteome</keyword>
<dbReference type="OrthoDB" id="5125733at2759"/>
<dbReference type="STRING" id="1509407.A0A0L1JH45"/>
<evidence type="ECO:0000313" key="2">
    <source>
        <dbReference type="EMBL" id="KNG90718.1"/>
    </source>
</evidence>
<organism evidence="2 3">
    <name type="scientific">Aspergillus nomiae NRRL (strain ATCC 15546 / NRRL 13137 / CBS 260.88 / M93)</name>
    <dbReference type="NCBI Taxonomy" id="1509407"/>
    <lineage>
        <taxon>Eukaryota</taxon>
        <taxon>Fungi</taxon>
        <taxon>Dikarya</taxon>
        <taxon>Ascomycota</taxon>
        <taxon>Pezizomycotina</taxon>
        <taxon>Eurotiomycetes</taxon>
        <taxon>Eurotiomycetidae</taxon>
        <taxon>Eurotiales</taxon>
        <taxon>Aspergillaceae</taxon>
        <taxon>Aspergillus</taxon>
        <taxon>Aspergillus subgen. Circumdati</taxon>
    </lineage>
</organism>
<dbReference type="Proteomes" id="UP000037505">
    <property type="component" value="Unassembled WGS sequence"/>
</dbReference>
<dbReference type="Pfam" id="PF06985">
    <property type="entry name" value="HET"/>
    <property type="match status" value="1"/>
</dbReference>
<gene>
    <name evidence="2" type="ORF">ANOM_001100</name>
</gene>
<dbReference type="PANTHER" id="PTHR33112">
    <property type="entry name" value="DOMAIN PROTEIN, PUTATIVE-RELATED"/>
    <property type="match status" value="1"/>
</dbReference>
<accession>A0A0L1JH45</accession>
<dbReference type="InterPro" id="IPR010730">
    <property type="entry name" value="HET"/>
</dbReference>